<feature type="transmembrane region" description="Helical" evidence="6">
    <location>
        <begin position="240"/>
        <end position="259"/>
    </location>
</feature>
<feature type="transmembrane region" description="Helical" evidence="6">
    <location>
        <begin position="68"/>
        <end position="87"/>
    </location>
</feature>
<dbReference type="EMBL" id="RBNI01003161">
    <property type="protein sequence ID" value="RUP48640.1"/>
    <property type="molecule type" value="Genomic_DNA"/>
</dbReference>
<reference evidence="7 8" key="1">
    <citation type="journal article" date="2018" name="New Phytol.">
        <title>Phylogenomics of Endogonaceae and evolution of mycorrhizas within Mucoromycota.</title>
        <authorList>
            <person name="Chang Y."/>
            <person name="Desiro A."/>
            <person name="Na H."/>
            <person name="Sandor L."/>
            <person name="Lipzen A."/>
            <person name="Clum A."/>
            <person name="Barry K."/>
            <person name="Grigoriev I.V."/>
            <person name="Martin F.M."/>
            <person name="Stajich J.E."/>
            <person name="Smith M.E."/>
            <person name="Bonito G."/>
            <person name="Spatafora J.W."/>
        </authorList>
    </citation>
    <scope>NUCLEOTIDE SEQUENCE [LARGE SCALE GENOMIC DNA]</scope>
    <source>
        <strain evidence="7 8">GMNB39</strain>
    </source>
</reference>
<dbReference type="GO" id="GO:0016020">
    <property type="term" value="C:membrane"/>
    <property type="evidence" value="ECO:0007669"/>
    <property type="project" value="UniProtKB-SubCell"/>
</dbReference>
<proteinExistence type="inferred from homology"/>
<sequence>SHIPANSRSVVTANLSNLILFTPHHYTTVFLQATMNGIFSSFDRPMPPLADVFKNVTTISRPVKDHLVRVYATLTGMMLVAAAGAYVEIYNLFLFRAGLLSSLLSMATMIGIQMLPYNVENGNKRRLPSSKACPLATSSHSSFTSTPRNCPFFHITFASPHAYPYTRSHCPRPFHSHSGSTVLLALTSSVLIFACFTVCAVLAERRTMIYLGALLSSAVSLLFWTSLANSFIGSRMLWSAELYVGLLVFAAYIIFDTQLIVEKASLGNLDVAGHCVELFVDLVAIFVRILIIISKSRDDEKRKERERDGRRRRR</sequence>
<organism evidence="7 8">
    <name type="scientific">Jimgerdemannia flammicorona</name>
    <dbReference type="NCBI Taxonomy" id="994334"/>
    <lineage>
        <taxon>Eukaryota</taxon>
        <taxon>Fungi</taxon>
        <taxon>Fungi incertae sedis</taxon>
        <taxon>Mucoromycota</taxon>
        <taxon>Mucoromycotina</taxon>
        <taxon>Endogonomycetes</taxon>
        <taxon>Endogonales</taxon>
        <taxon>Endogonaceae</taxon>
        <taxon>Jimgerdemannia</taxon>
    </lineage>
</organism>
<name>A0A433DCR4_9FUNG</name>
<feature type="transmembrane region" description="Helical" evidence="6">
    <location>
        <begin position="182"/>
        <end position="203"/>
    </location>
</feature>
<dbReference type="PANTHER" id="PTHR23291:SF32">
    <property type="entry name" value="BAX INHIBITOR 1"/>
    <property type="match status" value="1"/>
</dbReference>
<comment type="subcellular location">
    <subcellularLocation>
        <location evidence="1">Membrane</location>
        <topology evidence="1">Multi-pass membrane protein</topology>
    </subcellularLocation>
</comment>
<dbReference type="AlphaFoldDB" id="A0A433DCR4"/>
<feature type="transmembrane region" description="Helical" evidence="6">
    <location>
        <begin position="271"/>
        <end position="293"/>
    </location>
</feature>
<dbReference type="PANTHER" id="PTHR23291">
    <property type="entry name" value="BAX INHIBITOR-RELATED"/>
    <property type="match status" value="1"/>
</dbReference>
<dbReference type="OrthoDB" id="1277691at2759"/>
<evidence type="ECO:0000256" key="3">
    <source>
        <dbReference type="ARBA" id="ARBA00022692"/>
    </source>
</evidence>
<keyword evidence="4 6" id="KW-1133">Transmembrane helix</keyword>
<feature type="non-terminal residue" evidence="7">
    <location>
        <position position="1"/>
    </location>
</feature>
<comment type="similarity">
    <text evidence="2 6">Belongs to the BI1 family.</text>
</comment>
<dbReference type="Pfam" id="PF01027">
    <property type="entry name" value="Bax1-I"/>
    <property type="match status" value="1"/>
</dbReference>
<dbReference type="InterPro" id="IPR006214">
    <property type="entry name" value="Bax_inhibitor_1-related"/>
</dbReference>
<evidence type="ECO:0000256" key="2">
    <source>
        <dbReference type="ARBA" id="ARBA00010350"/>
    </source>
</evidence>
<feature type="transmembrane region" description="Helical" evidence="6">
    <location>
        <begin position="93"/>
        <end position="117"/>
    </location>
</feature>
<accession>A0A433DCR4</accession>
<comment type="caution">
    <text evidence="7">The sequence shown here is derived from an EMBL/GenBank/DDBJ whole genome shotgun (WGS) entry which is preliminary data.</text>
</comment>
<evidence type="ECO:0000256" key="4">
    <source>
        <dbReference type="ARBA" id="ARBA00022989"/>
    </source>
</evidence>
<evidence type="ECO:0000313" key="8">
    <source>
        <dbReference type="Proteomes" id="UP000268093"/>
    </source>
</evidence>
<gene>
    <name evidence="7" type="ORF">BC936DRAFT_144257</name>
</gene>
<evidence type="ECO:0000256" key="6">
    <source>
        <dbReference type="RuleBase" id="RU004379"/>
    </source>
</evidence>
<evidence type="ECO:0000256" key="5">
    <source>
        <dbReference type="ARBA" id="ARBA00023136"/>
    </source>
</evidence>
<evidence type="ECO:0000313" key="7">
    <source>
        <dbReference type="EMBL" id="RUP48640.1"/>
    </source>
</evidence>
<keyword evidence="3 6" id="KW-0812">Transmembrane</keyword>
<evidence type="ECO:0000256" key="1">
    <source>
        <dbReference type="ARBA" id="ARBA00004141"/>
    </source>
</evidence>
<keyword evidence="5 6" id="KW-0472">Membrane</keyword>
<feature type="transmembrane region" description="Helical" evidence="6">
    <location>
        <begin position="209"/>
        <end position="228"/>
    </location>
</feature>
<protein>
    <submittedName>
        <fullName evidence="7">Inhibitor of apoptosis-promoting Bax1-domain-containing protein</fullName>
    </submittedName>
</protein>
<dbReference type="Proteomes" id="UP000268093">
    <property type="component" value="Unassembled WGS sequence"/>
</dbReference>
<keyword evidence="8" id="KW-1185">Reference proteome</keyword>